<accession>A0A0S3RZD7</accession>
<gene>
    <name evidence="1" type="primary">Vigan.04G349400</name>
    <name evidence="1" type="ORF">VIGAN_04349400</name>
</gene>
<name>A0A0S3RZD7_PHAAN</name>
<organism evidence="1 2">
    <name type="scientific">Vigna angularis var. angularis</name>
    <dbReference type="NCBI Taxonomy" id="157739"/>
    <lineage>
        <taxon>Eukaryota</taxon>
        <taxon>Viridiplantae</taxon>
        <taxon>Streptophyta</taxon>
        <taxon>Embryophyta</taxon>
        <taxon>Tracheophyta</taxon>
        <taxon>Spermatophyta</taxon>
        <taxon>Magnoliopsida</taxon>
        <taxon>eudicotyledons</taxon>
        <taxon>Gunneridae</taxon>
        <taxon>Pentapetalae</taxon>
        <taxon>rosids</taxon>
        <taxon>fabids</taxon>
        <taxon>Fabales</taxon>
        <taxon>Fabaceae</taxon>
        <taxon>Papilionoideae</taxon>
        <taxon>50 kb inversion clade</taxon>
        <taxon>NPAAA clade</taxon>
        <taxon>indigoferoid/millettioid clade</taxon>
        <taxon>Phaseoleae</taxon>
        <taxon>Vigna</taxon>
    </lineage>
</organism>
<sequence>MCRPMINTTIRGPSHLQSQCEPHRERLDAFTCRSSMGLLCKSLWAPDNRMTHYLITLKGILHSCRSLAQLFCINLDGTHIDHID</sequence>
<proteinExistence type="predicted"/>
<evidence type="ECO:0000313" key="2">
    <source>
        <dbReference type="Proteomes" id="UP000291084"/>
    </source>
</evidence>
<keyword evidence="2" id="KW-1185">Reference proteome</keyword>
<dbReference type="EMBL" id="AP015037">
    <property type="protein sequence ID" value="BAT85896.1"/>
    <property type="molecule type" value="Genomic_DNA"/>
</dbReference>
<reference evidence="1 2" key="1">
    <citation type="journal article" date="2015" name="Sci. Rep.">
        <title>The power of single molecule real-time sequencing technology in the de novo assembly of a eukaryotic genome.</title>
        <authorList>
            <person name="Sakai H."/>
            <person name="Naito K."/>
            <person name="Ogiso-Tanaka E."/>
            <person name="Takahashi Y."/>
            <person name="Iseki K."/>
            <person name="Muto C."/>
            <person name="Satou K."/>
            <person name="Teruya K."/>
            <person name="Shiroma A."/>
            <person name="Shimoji M."/>
            <person name="Hirano T."/>
            <person name="Itoh T."/>
            <person name="Kaga A."/>
            <person name="Tomooka N."/>
        </authorList>
    </citation>
    <scope>NUCLEOTIDE SEQUENCE [LARGE SCALE GENOMIC DNA]</scope>
    <source>
        <strain evidence="2">cv. Shumari</strain>
    </source>
</reference>
<evidence type="ECO:0000313" key="1">
    <source>
        <dbReference type="EMBL" id="BAT85896.1"/>
    </source>
</evidence>
<protein>
    <submittedName>
        <fullName evidence="1">Uncharacterized protein</fullName>
    </submittedName>
</protein>
<dbReference type="Proteomes" id="UP000291084">
    <property type="component" value="Chromosome 4"/>
</dbReference>
<dbReference type="AlphaFoldDB" id="A0A0S3RZD7"/>